<feature type="compositionally biased region" description="Low complexity" evidence="1">
    <location>
        <begin position="122"/>
        <end position="134"/>
    </location>
</feature>
<evidence type="ECO:0000313" key="2">
    <source>
        <dbReference type="EMBL" id="OOK67819.1"/>
    </source>
</evidence>
<sequence length="157" mass="17203">MDPDGVRVSFIKIIELQVRAIPHIHALIRLDPHENGDDPDQTDWESPTSATKLAAIIEHAARTVTLALTDPTTDSAVRRIRFGTQIDTQPSPHPRLPRKRVRLSRIQVSPGHCQGGGWRAISPSTSPSPWPTSESAHDASPPKRSATWTCPSMCVPS</sequence>
<dbReference type="Proteomes" id="UP000189229">
    <property type="component" value="Unassembled WGS sequence"/>
</dbReference>
<evidence type="ECO:0000256" key="1">
    <source>
        <dbReference type="SAM" id="MobiDB-lite"/>
    </source>
</evidence>
<dbReference type="Pfam" id="PF20199">
    <property type="entry name" value="RepSA"/>
    <property type="match status" value="1"/>
</dbReference>
<feature type="region of interest" description="Disordered" evidence="1">
    <location>
        <begin position="109"/>
        <end position="157"/>
    </location>
</feature>
<name>A0A1V3WLG3_MYCKA</name>
<dbReference type="EMBL" id="MVBM01000008">
    <property type="protein sequence ID" value="OOK67819.1"/>
    <property type="molecule type" value="Genomic_DNA"/>
</dbReference>
<proteinExistence type="predicted"/>
<reference evidence="2 3" key="1">
    <citation type="submission" date="2017-02" db="EMBL/GenBank/DDBJ databases">
        <title>Complete genome sequences of Mycobacterium kansasii strains isolated from rhesus macaques.</title>
        <authorList>
            <person name="Panda A."/>
            <person name="Nagaraj S."/>
            <person name="Zhao X."/>
            <person name="Tettelin H."/>
            <person name="Detolla L.J."/>
        </authorList>
    </citation>
    <scope>NUCLEOTIDE SEQUENCE [LARGE SCALE GENOMIC DNA]</scope>
    <source>
        <strain evidence="2 3">11-3813</strain>
    </source>
</reference>
<dbReference type="InterPro" id="IPR046828">
    <property type="entry name" value="RepSA"/>
</dbReference>
<evidence type="ECO:0000313" key="3">
    <source>
        <dbReference type="Proteomes" id="UP000189229"/>
    </source>
</evidence>
<protein>
    <submittedName>
        <fullName evidence="2">Putative replication initiator protein</fullName>
    </submittedName>
</protein>
<accession>A0A1V3WLG3</accession>
<gene>
    <name evidence="2" type="ORF">BZL30_7578</name>
</gene>
<organism evidence="2 3">
    <name type="scientific">Mycobacterium kansasii</name>
    <dbReference type="NCBI Taxonomy" id="1768"/>
    <lineage>
        <taxon>Bacteria</taxon>
        <taxon>Bacillati</taxon>
        <taxon>Actinomycetota</taxon>
        <taxon>Actinomycetes</taxon>
        <taxon>Mycobacteriales</taxon>
        <taxon>Mycobacteriaceae</taxon>
        <taxon>Mycobacterium</taxon>
    </lineage>
</organism>
<dbReference type="AlphaFoldDB" id="A0A1V3WLG3"/>
<comment type="caution">
    <text evidence="2">The sequence shown here is derived from an EMBL/GenBank/DDBJ whole genome shotgun (WGS) entry which is preliminary data.</text>
</comment>